<evidence type="ECO:0000259" key="1">
    <source>
        <dbReference type="Pfam" id="PF01370"/>
    </source>
</evidence>
<dbReference type="Proteomes" id="UP000198802">
    <property type="component" value="Unassembled WGS sequence"/>
</dbReference>
<dbReference type="Pfam" id="PF01370">
    <property type="entry name" value="Epimerase"/>
    <property type="match status" value="1"/>
</dbReference>
<dbReference type="GO" id="GO:0005737">
    <property type="term" value="C:cytoplasm"/>
    <property type="evidence" value="ECO:0007669"/>
    <property type="project" value="TreeGrafter"/>
</dbReference>
<feature type="domain" description="NAD-dependent epimerase/dehydratase" evidence="1">
    <location>
        <begin position="3"/>
        <end position="229"/>
    </location>
</feature>
<proteinExistence type="predicted"/>
<organism evidence="2 3">
    <name type="scientific">Parafrankia irregularis</name>
    <dbReference type="NCBI Taxonomy" id="795642"/>
    <lineage>
        <taxon>Bacteria</taxon>
        <taxon>Bacillati</taxon>
        <taxon>Actinomycetota</taxon>
        <taxon>Actinomycetes</taxon>
        <taxon>Frankiales</taxon>
        <taxon>Frankiaceae</taxon>
        <taxon>Parafrankia</taxon>
    </lineage>
</organism>
<dbReference type="InterPro" id="IPR036291">
    <property type="entry name" value="NAD(P)-bd_dom_sf"/>
</dbReference>
<dbReference type="GO" id="GO:0004029">
    <property type="term" value="F:aldehyde dehydrogenase (NAD+) activity"/>
    <property type="evidence" value="ECO:0007669"/>
    <property type="project" value="TreeGrafter"/>
</dbReference>
<keyword evidence="3" id="KW-1185">Reference proteome</keyword>
<dbReference type="RefSeq" id="WP_165615671.1">
    <property type="nucleotide sequence ID" value="NZ_FAOZ01000010.1"/>
</dbReference>
<protein>
    <submittedName>
        <fullName evidence="2">Nucleoside-diphosphate-sugar epimerase</fullName>
    </submittedName>
</protein>
<dbReference type="AlphaFoldDB" id="A0A0S4QN02"/>
<dbReference type="PANTHER" id="PTHR48079:SF6">
    <property type="entry name" value="NAD(P)-BINDING DOMAIN-CONTAINING PROTEIN-RELATED"/>
    <property type="match status" value="1"/>
</dbReference>
<gene>
    <name evidence="2" type="ORF">Ga0074812_11024</name>
</gene>
<accession>A0A0S4QN02</accession>
<dbReference type="SUPFAM" id="SSF51735">
    <property type="entry name" value="NAD(P)-binding Rossmann-fold domains"/>
    <property type="match status" value="1"/>
</dbReference>
<evidence type="ECO:0000313" key="2">
    <source>
        <dbReference type="EMBL" id="CUU57009.1"/>
    </source>
</evidence>
<dbReference type="InterPro" id="IPR051783">
    <property type="entry name" value="NAD(P)-dependent_oxidoreduct"/>
</dbReference>
<sequence length="290" mass="30946">MRVFVVGATGAAGRPLVDALLAAGHEITAMSPGPRLDQLPPAVGRLRAGLLDTDLEDVLPSRLAGHDAVVNLATAVPADDDDPRGWDLDSSIRETGSPRLARLVAQVGVPVLVQLSISMIYPVRGAEWIDESVPIDSDPERAALVGPTAAMEEAVIELPRTCSWTILRAARFVGPATIQDRQRELLRAGKLPIPGDGSTFVSHVHVADVADAVLAVLDRRPSGEILNLAAEPMTYESYLTRLARIDGAPQPAVDADLEPDLDNQRIDSGRAQRLLGWTARRGNWPEAIAG</sequence>
<dbReference type="Gene3D" id="3.40.50.720">
    <property type="entry name" value="NAD(P)-binding Rossmann-like Domain"/>
    <property type="match status" value="1"/>
</dbReference>
<evidence type="ECO:0000313" key="3">
    <source>
        <dbReference type="Proteomes" id="UP000198802"/>
    </source>
</evidence>
<dbReference type="PANTHER" id="PTHR48079">
    <property type="entry name" value="PROTEIN YEEZ"/>
    <property type="match status" value="1"/>
</dbReference>
<name>A0A0S4QN02_9ACTN</name>
<dbReference type="InterPro" id="IPR001509">
    <property type="entry name" value="Epimerase_deHydtase"/>
</dbReference>
<reference evidence="3" key="1">
    <citation type="submission" date="2015-11" db="EMBL/GenBank/DDBJ databases">
        <authorList>
            <person name="Varghese N."/>
        </authorList>
    </citation>
    <scope>NUCLEOTIDE SEQUENCE [LARGE SCALE GENOMIC DNA]</scope>
    <source>
        <strain evidence="3">DSM 45899</strain>
    </source>
</reference>
<dbReference type="EMBL" id="FAOZ01000010">
    <property type="protein sequence ID" value="CUU57009.1"/>
    <property type="molecule type" value="Genomic_DNA"/>
</dbReference>